<dbReference type="STRING" id="1522312.GCA_900177895_00618"/>
<gene>
    <name evidence="7" type="ORF">KEBURONENSIS_01256</name>
    <name evidence="6" type="ORF">KEBURONENSIS_01288</name>
</gene>
<dbReference type="Pfam" id="PF01943">
    <property type="entry name" value="Polysacc_synt"/>
    <property type="match status" value="1"/>
</dbReference>
<dbReference type="InterPro" id="IPR002797">
    <property type="entry name" value="Polysacc_synth"/>
</dbReference>
<proteinExistence type="predicted"/>
<feature type="transmembrane region" description="Helical" evidence="5">
    <location>
        <begin position="347"/>
        <end position="364"/>
    </location>
</feature>
<dbReference type="EMBL" id="FXUV01000020">
    <property type="protein sequence ID" value="SMQ12389.1"/>
    <property type="molecule type" value="Genomic_DNA"/>
</dbReference>
<feature type="transmembrane region" description="Helical" evidence="5">
    <location>
        <begin position="130"/>
        <end position="152"/>
    </location>
</feature>
<organism evidence="7 8">
    <name type="scientific">Kingella negevensis</name>
    <dbReference type="NCBI Taxonomy" id="1522312"/>
    <lineage>
        <taxon>Bacteria</taxon>
        <taxon>Pseudomonadati</taxon>
        <taxon>Pseudomonadota</taxon>
        <taxon>Betaproteobacteria</taxon>
        <taxon>Neisseriales</taxon>
        <taxon>Neisseriaceae</taxon>
        <taxon>Kingella</taxon>
    </lineage>
</organism>
<accession>A0A238TCP4</accession>
<evidence type="ECO:0000256" key="1">
    <source>
        <dbReference type="ARBA" id="ARBA00004141"/>
    </source>
</evidence>
<feature type="transmembrane region" description="Helical" evidence="5">
    <location>
        <begin position="318"/>
        <end position="340"/>
    </location>
</feature>
<feature type="transmembrane region" description="Helical" evidence="5">
    <location>
        <begin position="77"/>
        <end position="98"/>
    </location>
</feature>
<evidence type="ECO:0000256" key="3">
    <source>
        <dbReference type="ARBA" id="ARBA00022989"/>
    </source>
</evidence>
<dbReference type="InterPro" id="IPR052556">
    <property type="entry name" value="PolySynth_Transporter"/>
</dbReference>
<feature type="transmembrane region" description="Helical" evidence="5">
    <location>
        <begin position="237"/>
        <end position="259"/>
    </location>
</feature>
<evidence type="ECO:0000313" key="8">
    <source>
        <dbReference type="Proteomes" id="UP000215450"/>
    </source>
</evidence>
<keyword evidence="3 5" id="KW-1133">Transmembrane helix</keyword>
<evidence type="ECO:0000313" key="7">
    <source>
        <dbReference type="EMBL" id="SNB69189.1"/>
    </source>
</evidence>
<reference evidence="7 8" key="2">
    <citation type="submission" date="2017-06" db="EMBL/GenBank/DDBJ databases">
        <authorList>
            <person name="Kim H.J."/>
            <person name="Triplett B.A."/>
        </authorList>
    </citation>
    <scope>NUCLEOTIDE SEQUENCE [LARGE SCALE GENOMIC DNA]</scope>
    <source>
        <strain evidence="7">Kingella_eburonensis</strain>
    </source>
</reference>
<protein>
    <submittedName>
        <fullName evidence="7">Polysaccharide biosynthesis protein</fullName>
    </submittedName>
</protein>
<feature type="transmembrane region" description="Helical" evidence="5">
    <location>
        <begin position="7"/>
        <end position="28"/>
    </location>
</feature>
<keyword evidence="8" id="KW-1185">Reference proteome</keyword>
<feature type="transmembrane region" description="Helical" evidence="5">
    <location>
        <begin position="280"/>
        <end position="298"/>
    </location>
</feature>
<keyword evidence="4 5" id="KW-0472">Membrane</keyword>
<name>A0A238TCP4_9NEIS</name>
<feature type="transmembrane region" description="Helical" evidence="5">
    <location>
        <begin position="40"/>
        <end position="56"/>
    </location>
</feature>
<dbReference type="AlphaFoldDB" id="A0A238TCP4"/>
<feature type="transmembrane region" description="Helical" evidence="5">
    <location>
        <begin position="164"/>
        <end position="182"/>
    </location>
</feature>
<comment type="subcellular location">
    <subcellularLocation>
        <location evidence="1">Membrane</location>
        <topology evidence="1">Multi-pass membrane protein</topology>
    </subcellularLocation>
</comment>
<dbReference type="RefSeq" id="WP_095062608.1">
    <property type="nucleotide sequence ID" value="NZ_FXUV02000023.1"/>
</dbReference>
<sequence>MKILKDSFIYLFGELAAKALPFLLLPYLTRKFGAAGFGELSYYQTICSLLIIVFGLSQDGALTRYFYVYGKRNLNNVMLAGYGYTALMATLALIFAAITQSLTIAAVICAAAAQTVLGVQLALRQCQKRALPYTLIQTANGVFTSLLTVLILETTVAAPIAMRFAALFLGNAAVSIAAYCLIPKTQSRQNFRKLKLAGCYVLTFGLPLVLHHASGFVKGQLDRIVIYQHYPAEQLGIYSAGLQLASILSILLLAVNKATVPHYYQALKQGSLNAEKVRKFALFSLIAVPIPTFIAFLLPEKLYVWILGAQYLGVKYYILLFLLGFGFTIPYYLLVNFLFYHGENKRIATISVLSTVVYLVALFATSLVGIQWIPLAMIIGNITILPILYHRVSQHIKAA</sequence>
<dbReference type="PANTHER" id="PTHR43424:SF1">
    <property type="entry name" value="LOCUS PUTATIVE PROTEIN 1-RELATED"/>
    <property type="match status" value="1"/>
</dbReference>
<dbReference type="EMBL" id="FXUV02000023">
    <property type="protein sequence ID" value="SNB69189.1"/>
    <property type="molecule type" value="Genomic_DNA"/>
</dbReference>
<feature type="transmembrane region" description="Helical" evidence="5">
    <location>
        <begin position="370"/>
        <end position="389"/>
    </location>
</feature>
<dbReference type="OrthoDB" id="9815248at2"/>
<feature type="transmembrane region" description="Helical" evidence="5">
    <location>
        <begin position="194"/>
        <end position="217"/>
    </location>
</feature>
<evidence type="ECO:0000256" key="5">
    <source>
        <dbReference type="SAM" id="Phobius"/>
    </source>
</evidence>
<feature type="transmembrane region" description="Helical" evidence="5">
    <location>
        <begin position="104"/>
        <end position="123"/>
    </location>
</feature>
<evidence type="ECO:0000313" key="6">
    <source>
        <dbReference type="EMBL" id="SMQ12389.1"/>
    </source>
</evidence>
<dbReference type="Proteomes" id="UP000215450">
    <property type="component" value="Unassembled WGS sequence"/>
</dbReference>
<evidence type="ECO:0000256" key="4">
    <source>
        <dbReference type="ARBA" id="ARBA00023136"/>
    </source>
</evidence>
<reference evidence="6" key="1">
    <citation type="submission" date="2017-05" db="EMBL/GenBank/DDBJ databases">
        <authorList>
            <person name="Song R."/>
            <person name="Chenine A.L."/>
            <person name="Ruprecht R.M."/>
        </authorList>
    </citation>
    <scope>NUCLEOTIDE SEQUENCE</scope>
    <source>
        <strain evidence="6">Kingella_eburonensis</strain>
    </source>
</reference>
<keyword evidence="2 5" id="KW-0812">Transmembrane</keyword>
<dbReference type="GO" id="GO:0016020">
    <property type="term" value="C:membrane"/>
    <property type="evidence" value="ECO:0007669"/>
    <property type="project" value="UniProtKB-SubCell"/>
</dbReference>
<dbReference type="PANTHER" id="PTHR43424">
    <property type="entry name" value="LOCUS PUTATIVE PROTEIN 1-RELATED"/>
    <property type="match status" value="1"/>
</dbReference>
<evidence type="ECO:0000256" key="2">
    <source>
        <dbReference type="ARBA" id="ARBA00022692"/>
    </source>
</evidence>